<dbReference type="AlphaFoldDB" id="A0A2U2B5G3"/>
<dbReference type="InterPro" id="IPR013783">
    <property type="entry name" value="Ig-like_fold"/>
</dbReference>
<dbReference type="OrthoDB" id="1116290at2"/>
<feature type="chain" id="PRO_5015768843" description="PKD domain-containing protein" evidence="1">
    <location>
        <begin position="21"/>
        <end position="391"/>
    </location>
</feature>
<accession>A0A2U2B5G3</accession>
<name>A0A2U2B5G3_9BACT</name>
<dbReference type="PROSITE" id="PS50093">
    <property type="entry name" value="PKD"/>
    <property type="match status" value="2"/>
</dbReference>
<dbReference type="Gene3D" id="2.60.120.430">
    <property type="entry name" value="Galactose-binding lectin"/>
    <property type="match status" value="1"/>
</dbReference>
<dbReference type="InterPro" id="IPR035986">
    <property type="entry name" value="PKD_dom_sf"/>
</dbReference>
<dbReference type="Gene3D" id="2.60.40.10">
    <property type="entry name" value="Immunoglobulins"/>
    <property type="match status" value="2"/>
</dbReference>
<keyword evidence="1" id="KW-0732">Signal</keyword>
<reference evidence="3 4" key="1">
    <citation type="submission" date="2018-05" db="EMBL/GenBank/DDBJ databases">
        <title>Marinilabilia rubrum sp. nov., isolated from saltern sediment.</title>
        <authorList>
            <person name="Zhang R."/>
        </authorList>
    </citation>
    <scope>NUCLEOTIDE SEQUENCE [LARGE SCALE GENOMIC DNA]</scope>
    <source>
        <strain evidence="3 4">WTE16</strain>
    </source>
</reference>
<evidence type="ECO:0000313" key="3">
    <source>
        <dbReference type="EMBL" id="PWD98274.1"/>
    </source>
</evidence>
<feature type="signal peptide" evidence="1">
    <location>
        <begin position="1"/>
        <end position="20"/>
    </location>
</feature>
<dbReference type="CDD" id="cd00146">
    <property type="entry name" value="PKD"/>
    <property type="match status" value="1"/>
</dbReference>
<dbReference type="EMBL" id="QEWP01000017">
    <property type="protein sequence ID" value="PWD98274.1"/>
    <property type="molecule type" value="Genomic_DNA"/>
</dbReference>
<dbReference type="Proteomes" id="UP000244956">
    <property type="component" value="Unassembled WGS sequence"/>
</dbReference>
<keyword evidence="4" id="KW-1185">Reference proteome</keyword>
<gene>
    <name evidence="3" type="ORF">DDZ16_16715</name>
</gene>
<dbReference type="PROSITE" id="PS51257">
    <property type="entry name" value="PROKAR_LIPOPROTEIN"/>
    <property type="match status" value="1"/>
</dbReference>
<evidence type="ECO:0000313" key="4">
    <source>
        <dbReference type="Proteomes" id="UP000244956"/>
    </source>
</evidence>
<organism evidence="3 4">
    <name type="scientific">Marinilabilia rubra</name>
    <dbReference type="NCBI Taxonomy" id="2162893"/>
    <lineage>
        <taxon>Bacteria</taxon>
        <taxon>Pseudomonadati</taxon>
        <taxon>Bacteroidota</taxon>
        <taxon>Bacteroidia</taxon>
        <taxon>Marinilabiliales</taxon>
        <taxon>Marinilabiliaceae</taxon>
        <taxon>Marinilabilia</taxon>
    </lineage>
</organism>
<comment type="caution">
    <text evidence="3">The sequence shown here is derived from an EMBL/GenBank/DDBJ whole genome shotgun (WGS) entry which is preliminary data.</text>
</comment>
<evidence type="ECO:0000259" key="2">
    <source>
        <dbReference type="PROSITE" id="PS50093"/>
    </source>
</evidence>
<dbReference type="InterPro" id="IPR000601">
    <property type="entry name" value="PKD_dom"/>
</dbReference>
<dbReference type="Pfam" id="PF00801">
    <property type="entry name" value="PKD"/>
    <property type="match status" value="1"/>
</dbReference>
<dbReference type="SUPFAM" id="SSF49299">
    <property type="entry name" value="PKD domain"/>
    <property type="match status" value="2"/>
</dbReference>
<proteinExistence type="predicted"/>
<feature type="domain" description="PKD" evidence="2">
    <location>
        <begin position="65"/>
        <end position="95"/>
    </location>
</feature>
<dbReference type="RefSeq" id="WP_109265625.1">
    <property type="nucleotide sequence ID" value="NZ_QEWP01000017.1"/>
</dbReference>
<sequence length="391" mass="43314">MNRILYIISIALLLFTAACEDENTPEDWSENLIDLDVTFTDVSDEIGIANSYEFANNTPGLSYIEWDFGNGTTVREDSGVIIYTVDGTYQPKVTAVYGNRINEETFEEITVTAGELIIATDVSAEGVAGEENLRQLKVNADASTEFTDSRWDFGDGQWVNTSTTDTTVRYLDAGTYTVKFEATVQGALLSAETNVTIEQGDIQKQSVVFNNFDEEAAYAGAWGEANGDTKLLNEFNPGTNPYTFDGSNVLAMGKTGGWWTEGSYGIPQGSLNFSDEYSEVALRVYLEGSTVNIGGTDYNFDMPEDQRTLKIGLTTIDYWEGRVEVEKTITATDEWVDLSFDFSDSDFSHGNIDASDIRYLWVMFSHGNGTHGVIYIDDIVLKKDYPGIRQP</sequence>
<protein>
    <recommendedName>
        <fullName evidence="2">PKD domain-containing protein</fullName>
    </recommendedName>
</protein>
<evidence type="ECO:0000256" key="1">
    <source>
        <dbReference type="SAM" id="SignalP"/>
    </source>
</evidence>
<feature type="domain" description="PKD" evidence="2">
    <location>
        <begin position="150"/>
        <end position="198"/>
    </location>
</feature>